<dbReference type="eggNOG" id="KOG2795">
    <property type="taxonomic scope" value="Eukaryota"/>
</dbReference>
<evidence type="ECO:0000313" key="3">
    <source>
        <dbReference type="EMBL" id="AIO02422.1"/>
    </source>
</evidence>
<dbReference type="GO" id="GO:0003677">
    <property type="term" value="F:DNA binding"/>
    <property type="evidence" value="ECO:0007669"/>
    <property type="project" value="InterPro"/>
</dbReference>
<dbReference type="GeneID" id="22579314"/>
<dbReference type="VEuPathDB" id="TriTrypDB:LPMP_352850"/>
<dbReference type="PANTHER" id="PTHR10848">
    <property type="entry name" value="MEIOTIC RECOMBINATION PROTEIN SPO11"/>
    <property type="match status" value="1"/>
</dbReference>
<dbReference type="GO" id="GO:0007131">
    <property type="term" value="P:reciprocal meiotic recombination"/>
    <property type="evidence" value="ECO:0007669"/>
    <property type="project" value="TreeGrafter"/>
</dbReference>
<gene>
    <name evidence="3" type="ORF">LPMP_352850</name>
</gene>
<dbReference type="VEuPathDB" id="TriTrypDB:LPAL13_350035900"/>
<feature type="domain" description="Topoisomerase 6 subunit A/Spo11 TOPRIM" evidence="2">
    <location>
        <begin position="281"/>
        <end position="353"/>
    </location>
</feature>
<organism evidence="3 4">
    <name type="scientific">Leishmania panamensis</name>
    <dbReference type="NCBI Taxonomy" id="5679"/>
    <lineage>
        <taxon>Eukaryota</taxon>
        <taxon>Discoba</taxon>
        <taxon>Euglenozoa</taxon>
        <taxon>Kinetoplastea</taxon>
        <taxon>Metakinetoplastina</taxon>
        <taxon>Trypanosomatida</taxon>
        <taxon>Trypanosomatidae</taxon>
        <taxon>Leishmaniinae</taxon>
        <taxon>Leishmania</taxon>
        <taxon>Leishmania guyanensis species complex</taxon>
    </lineage>
</organism>
<reference evidence="3 4" key="1">
    <citation type="journal article" date="2015" name="Sci. Rep.">
        <title>The genome of Leishmania panamensis: insights into genomics of the L. (Viannia) subgenus.</title>
        <authorList>
            <person name="Llanes A."/>
            <person name="Restrepo C.M."/>
            <person name="Vecchio G.D."/>
            <person name="Anguizola F.J."/>
            <person name="Lleonart R."/>
        </authorList>
    </citation>
    <scope>NUCLEOTIDE SEQUENCE [LARGE SCALE GENOMIC DNA]</scope>
    <source>
        <strain evidence="3 4">MHOM/PA/94/PSC-1</strain>
    </source>
</reference>
<dbReference type="OrthoDB" id="5377392at2759"/>
<evidence type="ECO:0000259" key="2">
    <source>
        <dbReference type="Pfam" id="PF21180"/>
    </source>
</evidence>
<dbReference type="Proteomes" id="UP000063063">
    <property type="component" value="Chromosome 35"/>
</dbReference>
<dbReference type="Pfam" id="PF21180">
    <property type="entry name" value="TOP6A-Spo11_Toprim"/>
    <property type="match status" value="1"/>
</dbReference>
<accession>A0A088SKT0</accession>
<dbReference type="Gene3D" id="3.40.1360.10">
    <property type="match status" value="1"/>
</dbReference>
<feature type="region of interest" description="Disordered" evidence="1">
    <location>
        <begin position="364"/>
        <end position="384"/>
    </location>
</feature>
<dbReference type="InterPro" id="IPR036078">
    <property type="entry name" value="Spo11/TopoVI_A_sf"/>
</dbReference>
<dbReference type="CDD" id="cd00223">
    <property type="entry name" value="TOPRIM_TopoIIB_SPO"/>
    <property type="match status" value="1"/>
</dbReference>
<dbReference type="PANTHER" id="PTHR10848:SF0">
    <property type="entry name" value="MEIOTIC RECOMBINATION PROTEIN SPO11"/>
    <property type="match status" value="1"/>
</dbReference>
<dbReference type="RefSeq" id="XP_010703222.1">
    <property type="nucleotide sequence ID" value="XM_010704920.1"/>
</dbReference>
<dbReference type="GO" id="GO:0000228">
    <property type="term" value="C:nuclear chromosome"/>
    <property type="evidence" value="ECO:0007669"/>
    <property type="project" value="TreeGrafter"/>
</dbReference>
<evidence type="ECO:0000313" key="4">
    <source>
        <dbReference type="Proteomes" id="UP000063063"/>
    </source>
</evidence>
<protein>
    <submittedName>
        <fullName evidence="3">Spo11/DNA topoisomerase VI, subunit A, putative</fullName>
    </submittedName>
</protein>
<dbReference type="GO" id="GO:0003918">
    <property type="term" value="F:DNA topoisomerase type II (double strand cut, ATP-hydrolyzing) activity"/>
    <property type="evidence" value="ECO:0007669"/>
    <property type="project" value="InterPro"/>
</dbReference>
<evidence type="ECO:0000256" key="1">
    <source>
        <dbReference type="SAM" id="MobiDB-lite"/>
    </source>
</evidence>
<name>A0A088SKT0_LEIPA</name>
<keyword evidence="4" id="KW-1185">Reference proteome</keyword>
<dbReference type="EMBL" id="CP009404">
    <property type="protein sequence ID" value="AIO02422.1"/>
    <property type="molecule type" value="Genomic_DNA"/>
</dbReference>
<dbReference type="InterPro" id="IPR002815">
    <property type="entry name" value="Spo11/TopoVI_A"/>
</dbReference>
<dbReference type="GO" id="GO:0000706">
    <property type="term" value="P:meiotic DNA double-strand break processing"/>
    <property type="evidence" value="ECO:0007669"/>
    <property type="project" value="TreeGrafter"/>
</dbReference>
<dbReference type="KEGG" id="lpan:LPMP_352850"/>
<dbReference type="SUPFAM" id="SSF56726">
    <property type="entry name" value="DNA topoisomerase IV, alpha subunit"/>
    <property type="match status" value="1"/>
</dbReference>
<sequence length="527" mass="57295">MSDTLFSLSPSLPSPLSPLAICSPLCRCTWIDTTMSTAPTSYNCHRAPYRQQLQRHIESLLLLFLRDFCAEGASPTRSGYRASHLQAIAQTFYVLQIIQYSAATRREQETPYPLLQTGGDTTHLGVCTERSLYYRNPPLFAPQGQRAAHASVKRLCDWLEVVARVPPHQQHGEGPALASLFRSPRRLLSQLPRGTRGVASETPLYTRESLGITAAGKSLLAGALILELRDPVELIDVSARGSSGITLTYPLATRMVGCREASGWQAARDGISLSRPCKLVLIEKEGIHHAVLQSMMKSDTPQTHSYVLLCTKGYPCVAARQWLRRAHALWPALQFYVMVDGDPHGLCIALTVMGLLGSKGCPSPIASSQPKPSSSSFSPPSGATTASAEAEKLKDLLPLHFLGVCPSLLWSCNFQSGLPLSAGCLDGLASSQGIPLTTNDVQVLKRIAAAVQAVLRSAPETPDSATSLRRCDAAIVRHTLQRVLKEVEWMQRARIKCELQLACKPLGPLTFMGQHVQRCDAELSEGS</sequence>
<dbReference type="GO" id="GO:0042138">
    <property type="term" value="P:meiotic DNA double-strand break formation"/>
    <property type="evidence" value="ECO:0007669"/>
    <property type="project" value="TreeGrafter"/>
</dbReference>
<dbReference type="InterPro" id="IPR034136">
    <property type="entry name" value="TOPRIM_Topo6A/Spo11"/>
</dbReference>
<proteinExistence type="predicted"/>
<dbReference type="AlphaFoldDB" id="A0A088SKT0"/>